<dbReference type="AlphaFoldDB" id="A0A1M7D6X5"/>
<reference evidence="1 2" key="1">
    <citation type="submission" date="2016-11" db="EMBL/GenBank/DDBJ databases">
        <authorList>
            <person name="Jaros S."/>
            <person name="Januszkiewicz K."/>
            <person name="Wedrychowicz H."/>
        </authorList>
    </citation>
    <scope>NUCLEOTIDE SEQUENCE [LARGE SCALE GENOMIC DNA]</scope>
    <source>
        <strain evidence="1 2">DSM 29589</strain>
    </source>
</reference>
<proteinExistence type="predicted"/>
<evidence type="ECO:0000313" key="1">
    <source>
        <dbReference type="EMBL" id="SHL75246.1"/>
    </source>
</evidence>
<organism evidence="1 2">
    <name type="scientific">Roseovarius pacificus</name>
    <dbReference type="NCBI Taxonomy" id="337701"/>
    <lineage>
        <taxon>Bacteria</taxon>
        <taxon>Pseudomonadati</taxon>
        <taxon>Pseudomonadota</taxon>
        <taxon>Alphaproteobacteria</taxon>
        <taxon>Rhodobacterales</taxon>
        <taxon>Roseobacteraceae</taxon>
        <taxon>Roseovarius</taxon>
    </lineage>
</organism>
<evidence type="ECO:0008006" key="3">
    <source>
        <dbReference type="Google" id="ProtNLM"/>
    </source>
</evidence>
<evidence type="ECO:0000313" key="2">
    <source>
        <dbReference type="Proteomes" id="UP000183974"/>
    </source>
</evidence>
<dbReference type="OrthoDB" id="7744027at2"/>
<name>A0A1M7D6X5_9RHOB</name>
<accession>A0A1M7D6X5</accession>
<protein>
    <recommendedName>
        <fullName evidence="3">Signal transducing protein</fullName>
    </recommendedName>
</protein>
<keyword evidence="2" id="KW-1185">Reference proteome</keyword>
<dbReference type="RefSeq" id="WP_073034802.1">
    <property type="nucleotide sequence ID" value="NZ_BMLR01000005.1"/>
</dbReference>
<sequence length="124" mass="13154">MSDSPSTGSGLTRIAQVYSPIDAALTVAALEGAGFQVFVPGYHTHNTIPHMAVAFGGIPVMVRSDQAAEAAHFLDALDRPATPDTAPEDAPHLPWWRRLLALVIFLLTGTAPPLKGRFKGPRDG</sequence>
<dbReference type="Proteomes" id="UP000183974">
    <property type="component" value="Unassembled WGS sequence"/>
</dbReference>
<dbReference type="EMBL" id="FRBR01000005">
    <property type="protein sequence ID" value="SHL75246.1"/>
    <property type="molecule type" value="Genomic_DNA"/>
</dbReference>
<dbReference type="STRING" id="337701.SAMN05444398_105140"/>
<gene>
    <name evidence="1" type="ORF">SAMN05444398_105140</name>
</gene>